<dbReference type="RefSeq" id="WP_085474030.1">
    <property type="nucleotide sequence ID" value="NZ_FXAU01000007.1"/>
</dbReference>
<dbReference type="InterPro" id="IPR025112">
    <property type="entry name" value="PCMD"/>
</dbReference>
<dbReference type="PROSITE" id="PS51257">
    <property type="entry name" value="PROKAR_LIPOPROTEIN"/>
    <property type="match status" value="1"/>
</dbReference>
<sequence>MLKLRPFFLILLTVLFLSSCIKDEAQNMEADITQVVIDPSTTPMTPIIGNNTIVLYVSPNIYDVTKFKFDFKTTEGAKVSPAAGSEQDFSAPITYTVTSQDGQFNKQYTVQVIELSESTIPNEFAFDNYIIDAAKHYTIFVDVVNGKTFDNWASGNGGFAISQTGLNNPEQYPTTFTTTDKRSGTSAALLETKLTGALGAMFGKPIAAGNLFIGSFNTNSALLDPLNATRFGLPYNRIPLALEGYYKYSPGPKVTDKNMKEVNMADSCDIYAVLYNREELAATEKGRTYLNGGDILTHKSIVAIARLENGSKTEGTGFVHFRVPFQYKAAFNERLVFNMDYNLAIVMSSSKYGDQFLGAVGSKLTVDDIKIITQQ</sequence>
<proteinExistence type="predicted"/>
<feature type="signal peptide" evidence="1">
    <location>
        <begin position="1"/>
        <end position="25"/>
    </location>
</feature>
<dbReference type="STRING" id="561061.SAMN05660862_3332"/>
<gene>
    <name evidence="3" type="ORF">SAMN05660862_3332</name>
</gene>
<keyword evidence="1" id="KW-0732">Signal</keyword>
<accession>A0A1X7KZJ0</accession>
<name>A0A1X7KZJ0_9SPHI</name>
<organism evidence="3 4">
    <name type="scientific">Sphingobacterium psychroaquaticum</name>
    <dbReference type="NCBI Taxonomy" id="561061"/>
    <lineage>
        <taxon>Bacteria</taxon>
        <taxon>Pseudomonadati</taxon>
        <taxon>Bacteroidota</taxon>
        <taxon>Sphingobacteriia</taxon>
        <taxon>Sphingobacteriales</taxon>
        <taxon>Sphingobacteriaceae</taxon>
        <taxon>Sphingobacterium</taxon>
    </lineage>
</organism>
<feature type="chain" id="PRO_5012507806" evidence="1">
    <location>
        <begin position="26"/>
        <end position="375"/>
    </location>
</feature>
<feature type="domain" description="Putative carbohydrate metabolism" evidence="2">
    <location>
        <begin position="126"/>
        <end position="372"/>
    </location>
</feature>
<evidence type="ECO:0000256" key="1">
    <source>
        <dbReference type="SAM" id="SignalP"/>
    </source>
</evidence>
<dbReference type="Pfam" id="PF13201">
    <property type="entry name" value="PCMD"/>
    <property type="match status" value="1"/>
</dbReference>
<dbReference type="Proteomes" id="UP000192980">
    <property type="component" value="Unassembled WGS sequence"/>
</dbReference>
<dbReference type="AlphaFoldDB" id="A0A1X7KZJ0"/>
<dbReference type="Gene3D" id="2.60.120.890">
    <property type="entry name" value="BT2081, beta-jelly-roll domain"/>
    <property type="match status" value="1"/>
</dbReference>
<evidence type="ECO:0000259" key="2">
    <source>
        <dbReference type="Pfam" id="PF13201"/>
    </source>
</evidence>
<reference evidence="3 4" key="1">
    <citation type="submission" date="2017-04" db="EMBL/GenBank/DDBJ databases">
        <authorList>
            <person name="Afonso C.L."/>
            <person name="Miller P.J."/>
            <person name="Scott M.A."/>
            <person name="Spackman E."/>
            <person name="Goraichik I."/>
            <person name="Dimitrov K.M."/>
            <person name="Suarez D.L."/>
            <person name="Swayne D.E."/>
        </authorList>
    </citation>
    <scope>NUCLEOTIDE SEQUENCE [LARGE SCALE GENOMIC DNA]</scope>
    <source>
        <strain evidence="3 4">DSM 22418</strain>
    </source>
</reference>
<evidence type="ECO:0000313" key="4">
    <source>
        <dbReference type="Proteomes" id="UP000192980"/>
    </source>
</evidence>
<dbReference type="OrthoDB" id="713122at2"/>
<dbReference type="Gene3D" id="2.60.40.2340">
    <property type="match status" value="1"/>
</dbReference>
<dbReference type="InterPro" id="IPR038653">
    <property type="entry name" value="Put_CMD_sf"/>
</dbReference>
<dbReference type="EMBL" id="FXAU01000007">
    <property type="protein sequence ID" value="SMG46654.1"/>
    <property type="molecule type" value="Genomic_DNA"/>
</dbReference>
<evidence type="ECO:0000313" key="3">
    <source>
        <dbReference type="EMBL" id="SMG46654.1"/>
    </source>
</evidence>
<keyword evidence="4" id="KW-1185">Reference proteome</keyword>
<protein>
    <submittedName>
        <fullName evidence="3">Putative carbohydrate metabolism domain-containing protein</fullName>
    </submittedName>
</protein>